<organism evidence="1 2">
    <name type="scientific">Paraeggerthella hongkongensis</name>
    <dbReference type="NCBI Taxonomy" id="230658"/>
    <lineage>
        <taxon>Bacteria</taxon>
        <taxon>Bacillati</taxon>
        <taxon>Actinomycetota</taxon>
        <taxon>Coriobacteriia</taxon>
        <taxon>Eggerthellales</taxon>
        <taxon>Eggerthellaceae</taxon>
        <taxon>Paraeggerthella</taxon>
    </lineage>
</organism>
<evidence type="ECO:0000313" key="1">
    <source>
        <dbReference type="EMBL" id="RNL44735.1"/>
    </source>
</evidence>
<name>A0A3N0BBK7_9ACTN</name>
<dbReference type="AlphaFoldDB" id="A0A3N0BBK7"/>
<proteinExistence type="predicted"/>
<protein>
    <submittedName>
        <fullName evidence="1">Uncharacterized protein</fullName>
    </submittedName>
</protein>
<comment type="caution">
    <text evidence="1">The sequence shown here is derived from an EMBL/GenBank/DDBJ whole genome shotgun (WGS) entry which is preliminary data.</text>
</comment>
<dbReference type="EMBL" id="QICD01000009">
    <property type="protein sequence ID" value="RNL44735.1"/>
    <property type="molecule type" value="Genomic_DNA"/>
</dbReference>
<keyword evidence="2" id="KW-1185">Reference proteome</keyword>
<accession>A0A3N0BBK7</accession>
<sequence length="91" mass="9228">MGRAKVRMSQSAARAVLKSGGVRSDLLSRAEAIASAACARTSSDGMSLDPFMAKADVGPVAAKARAFAATPHGARASNKNAVLLKSLDAGR</sequence>
<reference evidence="2" key="1">
    <citation type="submission" date="2018-05" db="EMBL/GenBank/DDBJ databases">
        <title>Genome Sequencing of selected type strains of the family Eggerthellaceae.</title>
        <authorList>
            <person name="Danylec N."/>
            <person name="Stoll D.A."/>
            <person name="Doetsch A."/>
            <person name="Huch M."/>
        </authorList>
    </citation>
    <scope>NUCLEOTIDE SEQUENCE [LARGE SCALE GENOMIC DNA]</scope>
    <source>
        <strain evidence="2">DSM 16106</strain>
    </source>
</reference>
<dbReference type="Proteomes" id="UP000278632">
    <property type="component" value="Unassembled WGS sequence"/>
</dbReference>
<gene>
    <name evidence="1" type="ORF">DMP08_05970</name>
</gene>
<evidence type="ECO:0000313" key="2">
    <source>
        <dbReference type="Proteomes" id="UP000278632"/>
    </source>
</evidence>